<dbReference type="InterPro" id="IPR036969">
    <property type="entry name" value="Citrate_synthase_sf"/>
</dbReference>
<organism evidence="6 7">
    <name type="scientific">Deinococcus hopiensis KR-140</name>
    <dbReference type="NCBI Taxonomy" id="695939"/>
    <lineage>
        <taxon>Bacteria</taxon>
        <taxon>Thermotogati</taxon>
        <taxon>Deinococcota</taxon>
        <taxon>Deinococci</taxon>
        <taxon>Deinococcales</taxon>
        <taxon>Deinococcaceae</taxon>
        <taxon>Deinococcus</taxon>
    </lineage>
</organism>
<dbReference type="STRING" id="695939.SAMN00790413_00077"/>
<dbReference type="CDD" id="cd06102">
    <property type="entry name" value="citrate_synt_like_2"/>
    <property type="match status" value="1"/>
</dbReference>
<dbReference type="Gene3D" id="1.10.230.10">
    <property type="entry name" value="Cytochrome P450-Terp, domain 2"/>
    <property type="match status" value="1"/>
</dbReference>
<dbReference type="Gene3D" id="1.10.580.10">
    <property type="entry name" value="Citrate Synthase, domain 1"/>
    <property type="match status" value="1"/>
</dbReference>
<dbReference type="GO" id="GO:0005975">
    <property type="term" value="P:carbohydrate metabolic process"/>
    <property type="evidence" value="ECO:0007669"/>
    <property type="project" value="TreeGrafter"/>
</dbReference>
<dbReference type="EC" id="2.3.3.16" evidence="3"/>
<dbReference type="InterPro" id="IPR016143">
    <property type="entry name" value="Citrate_synth-like_sm_a-sub"/>
</dbReference>
<dbReference type="PANTHER" id="PTHR11739">
    <property type="entry name" value="CITRATE SYNTHASE"/>
    <property type="match status" value="1"/>
</dbReference>
<dbReference type="GO" id="GO:0005829">
    <property type="term" value="C:cytosol"/>
    <property type="evidence" value="ECO:0007669"/>
    <property type="project" value="TreeGrafter"/>
</dbReference>
<feature type="domain" description="Helix-turn-helix" evidence="5">
    <location>
        <begin position="12"/>
        <end position="64"/>
    </location>
</feature>
<evidence type="ECO:0000313" key="6">
    <source>
        <dbReference type="EMBL" id="SMB88506.1"/>
    </source>
</evidence>
<accession>A0A1W1V5B8</accession>
<dbReference type="InterPro" id="IPR016142">
    <property type="entry name" value="Citrate_synth-like_lrg_a-sub"/>
</dbReference>
<dbReference type="PRINTS" id="PR00143">
    <property type="entry name" value="CITRTSNTHASE"/>
</dbReference>
<evidence type="ECO:0000256" key="2">
    <source>
        <dbReference type="ARBA" id="ARBA00010566"/>
    </source>
</evidence>
<dbReference type="GO" id="GO:0006099">
    <property type="term" value="P:tricarboxylic acid cycle"/>
    <property type="evidence" value="ECO:0007669"/>
    <property type="project" value="UniProtKB-UniPathway"/>
</dbReference>
<dbReference type="InterPro" id="IPR041657">
    <property type="entry name" value="HTH_17"/>
</dbReference>
<evidence type="ECO:0000256" key="4">
    <source>
        <dbReference type="ARBA" id="ARBA00022679"/>
    </source>
</evidence>
<sequence length="411" mass="43895">MLEWREMSSSRMLTAAEATALLGVKPATLYAYVSRGLIRSEAGPPGTRERRYHAGDIQGLLERQGLRRDPQQAVRQAAEGALDWGLPVLESVLTQISDGRLFYRGQDAVRLAERSAVEEVAALLWTGEPAGWARLSLRARLTRMPSAEAQTLLEALGVALVHAGAHDLMAQDVRPEALPAQAARVLSLLYAAAERQARVLPAPDLPLHARLARAWRLGAPEDDLLRRALVLLADHELNVSAFAARVAASGGASLHHTTLAALAALQGRSHGLAGVAAHDLLQKAMEGGAAQALRQALQERGHPPGFGHPLYGEGDPRARALLGALQLARPGAPVLRAVQDLTQQMRGETGEAPNVDLALAALMHLLRRPAEDAAALFALGRAPGWLAHASEARLSGHMIRPRAKYVGPVVD</sequence>
<evidence type="ECO:0000256" key="3">
    <source>
        <dbReference type="ARBA" id="ARBA00012972"/>
    </source>
</evidence>
<gene>
    <name evidence="6" type="ORF">SAMN00790413_00077</name>
</gene>
<dbReference type="UniPathway" id="UPA00223"/>
<name>A0A1W1V5B8_9DEIO</name>
<reference evidence="6 7" key="1">
    <citation type="submission" date="2017-04" db="EMBL/GenBank/DDBJ databases">
        <authorList>
            <person name="Afonso C.L."/>
            <person name="Miller P.J."/>
            <person name="Scott M.A."/>
            <person name="Spackman E."/>
            <person name="Goraichik I."/>
            <person name="Dimitrov K.M."/>
            <person name="Suarez D.L."/>
            <person name="Swayne D.E."/>
        </authorList>
    </citation>
    <scope>NUCLEOTIDE SEQUENCE [LARGE SCALE GENOMIC DNA]</scope>
    <source>
        <strain evidence="6 7">KR-140</strain>
    </source>
</reference>
<protein>
    <recommendedName>
        <fullName evidence="3">citrate synthase (unknown stereospecificity)</fullName>
        <ecNumber evidence="3">2.3.3.16</ecNumber>
    </recommendedName>
</protein>
<keyword evidence="7" id="KW-1185">Reference proteome</keyword>
<comment type="similarity">
    <text evidence="2">Belongs to the citrate synthase family.</text>
</comment>
<evidence type="ECO:0000256" key="1">
    <source>
        <dbReference type="ARBA" id="ARBA00005163"/>
    </source>
</evidence>
<evidence type="ECO:0000313" key="7">
    <source>
        <dbReference type="Proteomes" id="UP000192582"/>
    </source>
</evidence>
<evidence type="ECO:0000259" key="5">
    <source>
        <dbReference type="Pfam" id="PF12728"/>
    </source>
</evidence>
<dbReference type="GO" id="GO:0036440">
    <property type="term" value="F:citrate synthase activity"/>
    <property type="evidence" value="ECO:0007669"/>
    <property type="project" value="UniProtKB-EC"/>
</dbReference>
<dbReference type="Proteomes" id="UP000192582">
    <property type="component" value="Unassembled WGS sequence"/>
</dbReference>
<dbReference type="Pfam" id="PF12728">
    <property type="entry name" value="HTH_17"/>
    <property type="match status" value="1"/>
</dbReference>
<dbReference type="PANTHER" id="PTHR11739:SF4">
    <property type="entry name" value="CITRATE SYNTHASE, PEROXISOMAL"/>
    <property type="match status" value="1"/>
</dbReference>
<dbReference type="Gene3D" id="1.10.1660.10">
    <property type="match status" value="1"/>
</dbReference>
<proteinExistence type="inferred from homology"/>
<keyword evidence="4" id="KW-0808">Transferase</keyword>
<comment type="pathway">
    <text evidence="1">Carbohydrate metabolism; tricarboxylic acid cycle.</text>
</comment>
<dbReference type="AlphaFoldDB" id="A0A1W1V5B8"/>
<dbReference type="InterPro" id="IPR002020">
    <property type="entry name" value="Citrate_synthase"/>
</dbReference>
<dbReference type="SUPFAM" id="SSF48256">
    <property type="entry name" value="Citrate synthase"/>
    <property type="match status" value="1"/>
</dbReference>
<dbReference type="Pfam" id="PF00285">
    <property type="entry name" value="Citrate_synt"/>
    <property type="match status" value="1"/>
</dbReference>
<dbReference type="EMBL" id="FWWU01000009">
    <property type="protein sequence ID" value="SMB88506.1"/>
    <property type="molecule type" value="Genomic_DNA"/>
</dbReference>